<dbReference type="Proteomes" id="UP000886251">
    <property type="component" value="Unassembled WGS sequence"/>
</dbReference>
<gene>
    <name evidence="1" type="ORF">ENI96_10200</name>
</gene>
<evidence type="ECO:0008006" key="2">
    <source>
        <dbReference type="Google" id="ProtNLM"/>
    </source>
</evidence>
<comment type="caution">
    <text evidence="1">The sequence shown here is derived from an EMBL/GenBank/DDBJ whole genome shotgun (WGS) entry which is preliminary data.</text>
</comment>
<dbReference type="Pfam" id="PF19671">
    <property type="entry name" value="DUF6174"/>
    <property type="match status" value="1"/>
</dbReference>
<organism evidence="1">
    <name type="scientific">Sedimenticola thiotaurini</name>
    <dbReference type="NCBI Taxonomy" id="1543721"/>
    <lineage>
        <taxon>Bacteria</taxon>
        <taxon>Pseudomonadati</taxon>
        <taxon>Pseudomonadota</taxon>
        <taxon>Gammaproteobacteria</taxon>
        <taxon>Chromatiales</taxon>
        <taxon>Sedimenticolaceae</taxon>
        <taxon>Sedimenticola</taxon>
    </lineage>
</organism>
<dbReference type="EMBL" id="DRKP01000118">
    <property type="protein sequence ID" value="HEB96785.1"/>
    <property type="molecule type" value="Genomic_DNA"/>
</dbReference>
<dbReference type="InterPro" id="IPR046172">
    <property type="entry name" value="DUF6174"/>
</dbReference>
<evidence type="ECO:0000313" key="1">
    <source>
        <dbReference type="EMBL" id="HEB96785.1"/>
    </source>
</evidence>
<reference evidence="1" key="1">
    <citation type="journal article" date="2020" name="mSystems">
        <title>Genome- and Community-Level Interaction Insights into Carbon Utilization and Element Cycling Functions of Hydrothermarchaeota in Hydrothermal Sediment.</title>
        <authorList>
            <person name="Zhou Z."/>
            <person name="Liu Y."/>
            <person name="Xu W."/>
            <person name="Pan J."/>
            <person name="Luo Z.H."/>
            <person name="Li M."/>
        </authorList>
    </citation>
    <scope>NUCLEOTIDE SEQUENCE [LARGE SCALE GENOMIC DNA]</scope>
    <source>
        <strain evidence="1">HyVt-443</strain>
    </source>
</reference>
<protein>
    <recommendedName>
        <fullName evidence="2">Lipoprotein</fullName>
    </recommendedName>
</protein>
<sequence>MKALRPLLYVLLALPSVGPAGTPPDDEPRIVTASSFLSARDNWEQNDYQDYRYTLEQECYCPQPKRTRVTVRAGRVTGVTDLGTGRPLSAAEAAGYPTVSGLFRLIDRSVGKRPDSMTIVYHRSLGYPERIRIDFSYRVADDELDYRLSGMEILDPRAPAPAPD</sequence>
<dbReference type="AlphaFoldDB" id="A0A831W9C9"/>
<name>A0A831W9C9_9GAMM</name>
<accession>A0A831W9C9</accession>
<proteinExistence type="predicted"/>